<dbReference type="Proteomes" id="UP001610432">
    <property type="component" value="Unassembled WGS sequence"/>
</dbReference>
<proteinExistence type="predicted"/>
<evidence type="ECO:0000256" key="1">
    <source>
        <dbReference type="SAM" id="SignalP"/>
    </source>
</evidence>
<comment type="caution">
    <text evidence="2">The sequence shown here is derived from an EMBL/GenBank/DDBJ whole genome shotgun (WGS) entry which is preliminary data.</text>
</comment>
<feature type="signal peptide" evidence="1">
    <location>
        <begin position="1"/>
        <end position="18"/>
    </location>
</feature>
<accession>A0ABR4M003</accession>
<gene>
    <name evidence="2" type="ORF">BJX67DRAFT_346649</name>
</gene>
<keyword evidence="3" id="KW-1185">Reference proteome</keyword>
<evidence type="ECO:0008006" key="4">
    <source>
        <dbReference type="Google" id="ProtNLM"/>
    </source>
</evidence>
<dbReference type="RefSeq" id="XP_070889117.1">
    <property type="nucleotide sequence ID" value="XM_071028435.1"/>
</dbReference>
<dbReference type="EMBL" id="JBFXLQ010000007">
    <property type="protein sequence ID" value="KAL2870138.1"/>
    <property type="molecule type" value="Genomic_DNA"/>
</dbReference>
<evidence type="ECO:0000313" key="2">
    <source>
        <dbReference type="EMBL" id="KAL2870138.1"/>
    </source>
</evidence>
<dbReference type="InterPro" id="IPR038765">
    <property type="entry name" value="Papain-like_cys_pep_sf"/>
</dbReference>
<evidence type="ECO:0000313" key="3">
    <source>
        <dbReference type="Proteomes" id="UP001610432"/>
    </source>
</evidence>
<dbReference type="GeneID" id="98143507"/>
<dbReference type="SUPFAM" id="SSF54001">
    <property type="entry name" value="Cysteine proteinases"/>
    <property type="match status" value="1"/>
</dbReference>
<reference evidence="2 3" key="1">
    <citation type="submission" date="2024-07" db="EMBL/GenBank/DDBJ databases">
        <title>Section-level genome sequencing and comparative genomics of Aspergillus sections Usti and Cavernicolus.</title>
        <authorList>
            <consortium name="Lawrence Berkeley National Laboratory"/>
            <person name="Nybo J.L."/>
            <person name="Vesth T.C."/>
            <person name="Theobald S."/>
            <person name="Frisvad J.C."/>
            <person name="Larsen T.O."/>
            <person name="Kjaerboelling I."/>
            <person name="Rothschild-Mancinelli K."/>
            <person name="Lyhne E.K."/>
            <person name="Kogle M.E."/>
            <person name="Barry K."/>
            <person name="Clum A."/>
            <person name="Na H."/>
            <person name="Ledsgaard L."/>
            <person name="Lin J."/>
            <person name="Lipzen A."/>
            <person name="Kuo A."/>
            <person name="Riley R."/>
            <person name="Mondo S."/>
            <person name="Labutti K."/>
            <person name="Haridas S."/>
            <person name="Pangalinan J."/>
            <person name="Salamov A.A."/>
            <person name="Simmons B.A."/>
            <person name="Magnuson J.K."/>
            <person name="Chen J."/>
            <person name="Drula E."/>
            <person name="Henrissat B."/>
            <person name="Wiebenga A."/>
            <person name="Lubbers R.J."/>
            <person name="Gomes A.C."/>
            <person name="Macurrencykelacurrency M.R."/>
            <person name="Stajich J."/>
            <person name="Grigoriev I.V."/>
            <person name="Mortensen U.H."/>
            <person name="De Vries R.P."/>
            <person name="Baker S.E."/>
            <person name="Andersen M.R."/>
        </authorList>
    </citation>
    <scope>NUCLEOTIDE SEQUENCE [LARGE SCALE GENOMIC DNA]</scope>
    <source>
        <strain evidence="2 3">CBS 449.75</strain>
    </source>
</reference>
<name>A0ABR4M003_9EURO</name>
<sequence length="246" mass="26669">MLASFTLALAAMASVASAGYPIKADDVNCRAGPSTDDDVVTTYSEGTEVDLQCQTFGESVMGTNIWDKTTDDCYVIDYYVKTGTVGMVTDDCNGGSNGTSEYQGEITREEIISRGQFWVAAHVPYSMTGSYPDPQGRSYRTDCSGYVSMALHAWAPGYNTVSLPEVAEAIEWEDLQPGDFVGTLGDGTANAAGHVTLFYSWTDDDHTEYNTLECQGGNGCVTDVREVGWGVGDFTAKPYRYTRLKE</sequence>
<organism evidence="2 3">
    <name type="scientific">Aspergillus lucknowensis</name>
    <dbReference type="NCBI Taxonomy" id="176173"/>
    <lineage>
        <taxon>Eukaryota</taxon>
        <taxon>Fungi</taxon>
        <taxon>Dikarya</taxon>
        <taxon>Ascomycota</taxon>
        <taxon>Pezizomycotina</taxon>
        <taxon>Eurotiomycetes</taxon>
        <taxon>Eurotiomycetidae</taxon>
        <taxon>Eurotiales</taxon>
        <taxon>Aspergillaceae</taxon>
        <taxon>Aspergillus</taxon>
        <taxon>Aspergillus subgen. Nidulantes</taxon>
    </lineage>
</organism>
<dbReference type="Gene3D" id="3.90.1720.10">
    <property type="entry name" value="endopeptidase domain like (from Nostoc punctiforme)"/>
    <property type="match status" value="1"/>
</dbReference>
<feature type="chain" id="PRO_5046696161" description="NlpC/P60-like cell-wall peptidase" evidence="1">
    <location>
        <begin position="19"/>
        <end position="246"/>
    </location>
</feature>
<keyword evidence="1" id="KW-0732">Signal</keyword>
<protein>
    <recommendedName>
        <fullName evidence="4">NlpC/P60-like cell-wall peptidase</fullName>
    </recommendedName>
</protein>